<dbReference type="Proteomes" id="UP000697107">
    <property type="component" value="Unassembled WGS sequence"/>
</dbReference>
<evidence type="ECO:0000313" key="1">
    <source>
        <dbReference type="EMBL" id="KAG2980026.1"/>
    </source>
</evidence>
<evidence type="ECO:0000313" key="2">
    <source>
        <dbReference type="Proteomes" id="UP000697107"/>
    </source>
</evidence>
<name>A0A8T1LMW9_9STRA</name>
<protein>
    <submittedName>
        <fullName evidence="1">Uncharacterized protein</fullName>
    </submittedName>
</protein>
<dbReference type="VEuPathDB" id="FungiDB:PC110_g6789"/>
<dbReference type="EMBL" id="RCML01000345">
    <property type="protein sequence ID" value="KAG2980026.1"/>
    <property type="molecule type" value="Genomic_DNA"/>
</dbReference>
<proteinExistence type="predicted"/>
<gene>
    <name evidence="1" type="ORF">PC118_g11409</name>
</gene>
<reference evidence="1" key="1">
    <citation type="submission" date="2018-10" db="EMBL/GenBank/DDBJ databases">
        <title>Effector identification in a new, highly contiguous assembly of the strawberry crown rot pathogen Phytophthora cactorum.</title>
        <authorList>
            <person name="Armitage A.D."/>
            <person name="Nellist C.F."/>
            <person name="Bates H."/>
            <person name="Vickerstaff R.J."/>
            <person name="Harrison R.J."/>
        </authorList>
    </citation>
    <scope>NUCLEOTIDE SEQUENCE</scope>
    <source>
        <strain evidence="1">P415</strain>
    </source>
</reference>
<comment type="caution">
    <text evidence="1">The sequence shown here is derived from an EMBL/GenBank/DDBJ whole genome shotgun (WGS) entry which is preliminary data.</text>
</comment>
<accession>A0A8T1LMW9</accession>
<organism evidence="1 2">
    <name type="scientific">Phytophthora cactorum</name>
    <dbReference type="NCBI Taxonomy" id="29920"/>
    <lineage>
        <taxon>Eukaryota</taxon>
        <taxon>Sar</taxon>
        <taxon>Stramenopiles</taxon>
        <taxon>Oomycota</taxon>
        <taxon>Peronosporomycetes</taxon>
        <taxon>Peronosporales</taxon>
        <taxon>Peronosporaceae</taxon>
        <taxon>Phytophthora</taxon>
    </lineage>
</organism>
<sequence>MDREEIYDRSSMTDNDGVTLTITERSMCFMERAAKASMQYLTPTWVAKMELHARNWVNAEEDMKDMCYGE</sequence>
<dbReference type="AlphaFoldDB" id="A0A8T1LMW9"/>